<dbReference type="Proteomes" id="UP000199820">
    <property type="component" value="Unassembled WGS sequence"/>
</dbReference>
<gene>
    <name evidence="1" type="ORF">SAMN04487771_10706</name>
</gene>
<evidence type="ECO:0000313" key="2">
    <source>
        <dbReference type="Proteomes" id="UP000199820"/>
    </source>
</evidence>
<dbReference type="eggNOG" id="COG2954">
    <property type="taxonomic scope" value="Bacteria"/>
</dbReference>
<organism evidence="1 2">
    <name type="scientific">[Clostridium] aminophilum</name>
    <dbReference type="NCBI Taxonomy" id="1526"/>
    <lineage>
        <taxon>Bacteria</taxon>
        <taxon>Bacillati</taxon>
        <taxon>Bacillota</taxon>
        <taxon>Clostridia</taxon>
        <taxon>Lachnospirales</taxon>
        <taxon>Lachnospiraceae</taxon>
    </lineage>
</organism>
<reference evidence="1 2" key="1">
    <citation type="submission" date="2016-10" db="EMBL/GenBank/DDBJ databases">
        <authorList>
            <person name="de Groot N.N."/>
        </authorList>
    </citation>
    <scope>NUCLEOTIDE SEQUENCE [LARGE SCALE GENOMIC DNA]</scope>
    <source>
        <strain evidence="1 2">KH1P1</strain>
    </source>
</reference>
<evidence type="ECO:0000313" key="1">
    <source>
        <dbReference type="EMBL" id="SET92292.1"/>
    </source>
</evidence>
<dbReference type="SUPFAM" id="SSF55154">
    <property type="entry name" value="CYTH-like phosphatases"/>
    <property type="match status" value="1"/>
</dbReference>
<name>A0A1I0I6V2_9FIRM</name>
<dbReference type="EMBL" id="FOIL01000070">
    <property type="protein sequence ID" value="SET92292.1"/>
    <property type="molecule type" value="Genomic_DNA"/>
</dbReference>
<dbReference type="STRING" id="1526.SAMN02910262_01459"/>
<evidence type="ECO:0008006" key="3">
    <source>
        <dbReference type="Google" id="ProtNLM"/>
    </source>
</evidence>
<keyword evidence="2" id="KW-1185">Reference proteome</keyword>
<dbReference type="AlphaFoldDB" id="A0A1I0I6V2"/>
<proteinExistence type="predicted"/>
<accession>A0A1I0I6V2</accession>
<dbReference type="InterPro" id="IPR033469">
    <property type="entry name" value="CYTH-like_dom_sf"/>
</dbReference>
<dbReference type="Gene3D" id="2.40.320.10">
    <property type="entry name" value="Hypothetical Protein Pfu-838710-001"/>
    <property type="match status" value="1"/>
</dbReference>
<sequence>MGNHSHMEIERKWMVSGWPEQDFPLIKEEEQNQGYVTTEPTVRIREENVTVSNSPEIPVRDAFILCFKSSGRLARKEIEFEIEREHFDRIRDLIGLPLIAKIRRTYLLPDGHRLEVNLVDPGMKTEFMYAEVEFESVEEAENWEPESVGLGTYLSDDVTKKPGQSMGEYWVQTRQNGK</sequence>
<protein>
    <recommendedName>
        <fullName evidence="3">CYTH domain-containing protein</fullName>
    </recommendedName>
</protein>